<dbReference type="Pfam" id="PF00440">
    <property type="entry name" value="TetR_N"/>
    <property type="match status" value="1"/>
</dbReference>
<dbReference type="SUPFAM" id="SSF46689">
    <property type="entry name" value="Homeodomain-like"/>
    <property type="match status" value="1"/>
</dbReference>
<dbReference type="Gene3D" id="1.10.357.10">
    <property type="entry name" value="Tetracycline Repressor, domain 2"/>
    <property type="match status" value="1"/>
</dbReference>
<gene>
    <name evidence="6" type="ORF">ADL29_12700</name>
</gene>
<dbReference type="GO" id="GO:0000976">
    <property type="term" value="F:transcription cis-regulatory region binding"/>
    <property type="evidence" value="ECO:0007669"/>
    <property type="project" value="TreeGrafter"/>
</dbReference>
<keyword evidence="7" id="KW-1185">Reference proteome</keyword>
<feature type="DNA-binding region" description="H-T-H motif" evidence="4">
    <location>
        <begin position="33"/>
        <end position="52"/>
    </location>
</feature>
<keyword evidence="1" id="KW-0805">Transcription regulation</keyword>
<reference evidence="7" key="1">
    <citation type="submission" date="2015-07" db="EMBL/GenBank/DDBJ databases">
        <authorList>
            <person name="Ju K.-S."/>
            <person name="Doroghazi J.R."/>
            <person name="Metcalf W.W."/>
        </authorList>
    </citation>
    <scope>NUCLEOTIDE SEQUENCE [LARGE SCALE GENOMIC DNA]</scope>
    <source>
        <strain evidence="7">NRRL ISP-5002</strain>
    </source>
</reference>
<dbReference type="InterPro" id="IPR050109">
    <property type="entry name" value="HTH-type_TetR-like_transc_reg"/>
</dbReference>
<keyword evidence="3" id="KW-0804">Transcription</keyword>
<accession>A0A0N0H1B7</accession>
<dbReference type="PATRIC" id="fig|66876.3.peg.2797"/>
<evidence type="ECO:0000256" key="2">
    <source>
        <dbReference type="ARBA" id="ARBA00023125"/>
    </source>
</evidence>
<dbReference type="EMBL" id="LGKG01000101">
    <property type="protein sequence ID" value="KPC64361.1"/>
    <property type="molecule type" value="Genomic_DNA"/>
</dbReference>
<dbReference type="Pfam" id="PF16859">
    <property type="entry name" value="TetR_C_11"/>
    <property type="match status" value="1"/>
</dbReference>
<dbReference type="PROSITE" id="PS50977">
    <property type="entry name" value="HTH_TETR_2"/>
    <property type="match status" value="1"/>
</dbReference>
<evidence type="ECO:0000313" key="6">
    <source>
        <dbReference type="EMBL" id="KPC64361.1"/>
    </source>
</evidence>
<evidence type="ECO:0000256" key="4">
    <source>
        <dbReference type="PROSITE-ProRule" id="PRU00335"/>
    </source>
</evidence>
<feature type="domain" description="HTH tetR-type" evidence="5">
    <location>
        <begin position="10"/>
        <end position="70"/>
    </location>
</feature>
<dbReference type="AlphaFoldDB" id="A0A0N0H1B7"/>
<protein>
    <submittedName>
        <fullName evidence="6">TetR family transcriptional regulator</fullName>
    </submittedName>
</protein>
<dbReference type="PANTHER" id="PTHR30055">
    <property type="entry name" value="HTH-TYPE TRANSCRIPTIONAL REGULATOR RUTR"/>
    <property type="match status" value="1"/>
</dbReference>
<dbReference type="SUPFAM" id="SSF48498">
    <property type="entry name" value="Tetracyclin repressor-like, C-terminal domain"/>
    <property type="match status" value="1"/>
</dbReference>
<dbReference type="RefSeq" id="WP_053923765.1">
    <property type="nucleotide sequence ID" value="NZ_LGKG01000101.1"/>
</dbReference>
<evidence type="ECO:0000256" key="3">
    <source>
        <dbReference type="ARBA" id="ARBA00023163"/>
    </source>
</evidence>
<dbReference type="InterPro" id="IPR009057">
    <property type="entry name" value="Homeodomain-like_sf"/>
</dbReference>
<organism evidence="6 7">
    <name type="scientific">Streptomyces chattanoogensis</name>
    <dbReference type="NCBI Taxonomy" id="66876"/>
    <lineage>
        <taxon>Bacteria</taxon>
        <taxon>Bacillati</taxon>
        <taxon>Actinomycetota</taxon>
        <taxon>Actinomycetes</taxon>
        <taxon>Kitasatosporales</taxon>
        <taxon>Streptomycetaceae</taxon>
        <taxon>Streptomyces</taxon>
    </lineage>
</organism>
<comment type="caution">
    <text evidence="6">The sequence shown here is derived from an EMBL/GenBank/DDBJ whole genome shotgun (WGS) entry which is preliminary data.</text>
</comment>
<evidence type="ECO:0000259" key="5">
    <source>
        <dbReference type="PROSITE" id="PS50977"/>
    </source>
</evidence>
<proteinExistence type="predicted"/>
<dbReference type="PANTHER" id="PTHR30055:SF148">
    <property type="entry name" value="TETR-FAMILY TRANSCRIPTIONAL REGULATOR"/>
    <property type="match status" value="1"/>
</dbReference>
<evidence type="ECO:0000256" key="1">
    <source>
        <dbReference type="ARBA" id="ARBA00023015"/>
    </source>
</evidence>
<evidence type="ECO:0000313" key="7">
    <source>
        <dbReference type="Proteomes" id="UP000037982"/>
    </source>
</evidence>
<dbReference type="Gene3D" id="1.10.10.60">
    <property type="entry name" value="Homeodomain-like"/>
    <property type="match status" value="1"/>
</dbReference>
<dbReference type="InterPro" id="IPR011075">
    <property type="entry name" value="TetR_C"/>
</dbReference>
<dbReference type="GO" id="GO:0003700">
    <property type="term" value="F:DNA-binding transcription factor activity"/>
    <property type="evidence" value="ECO:0007669"/>
    <property type="project" value="TreeGrafter"/>
</dbReference>
<dbReference type="Proteomes" id="UP000037982">
    <property type="component" value="Unassembled WGS sequence"/>
</dbReference>
<name>A0A0N0H1B7_9ACTN</name>
<keyword evidence="2 4" id="KW-0238">DNA-binding</keyword>
<dbReference type="InterPro" id="IPR001647">
    <property type="entry name" value="HTH_TetR"/>
</dbReference>
<sequence length="200" mass="22124">MTDSRASRHDSRTEAIMKAALDVALEVGYARLSIEAVATRAGVGKHTVYRRWCSRGLLFLDAVLSLNTEGLSHPDTGDVVADLRETMTKAVKLLAHPPWGPLYRALIGEAQHDPEVAAALNRRFIEPQTADTLARLKAAKEQGEIAPDFDLDLAFDILSGPLYYRLLITQQPVTDDYIDSVLRAVFAGMSPRSRPVRRRS</sequence>
<dbReference type="InterPro" id="IPR036271">
    <property type="entry name" value="Tet_transcr_reg_TetR-rel_C_sf"/>
</dbReference>